<proteinExistence type="predicted"/>
<organism evidence="7 8">
    <name type="scientific">Baekduia soli</name>
    <dbReference type="NCBI Taxonomy" id="496014"/>
    <lineage>
        <taxon>Bacteria</taxon>
        <taxon>Bacillati</taxon>
        <taxon>Actinomycetota</taxon>
        <taxon>Thermoleophilia</taxon>
        <taxon>Solirubrobacterales</taxon>
        <taxon>Baekduiaceae</taxon>
        <taxon>Baekduia</taxon>
    </lineage>
</organism>
<dbReference type="GO" id="GO:0051301">
    <property type="term" value="P:cell division"/>
    <property type="evidence" value="ECO:0007669"/>
    <property type="project" value="InterPro"/>
</dbReference>
<accession>A0A5B8U1J1</accession>
<dbReference type="PANTHER" id="PTHR30474">
    <property type="entry name" value="CELL CYCLE PROTEIN"/>
    <property type="match status" value="1"/>
</dbReference>
<evidence type="ECO:0000313" key="8">
    <source>
        <dbReference type="Proteomes" id="UP000321805"/>
    </source>
</evidence>
<evidence type="ECO:0000256" key="6">
    <source>
        <dbReference type="SAM" id="Phobius"/>
    </source>
</evidence>
<feature type="transmembrane region" description="Helical" evidence="6">
    <location>
        <begin position="74"/>
        <end position="91"/>
    </location>
</feature>
<feature type="transmembrane region" description="Helical" evidence="6">
    <location>
        <begin position="103"/>
        <end position="119"/>
    </location>
</feature>
<feature type="transmembrane region" description="Helical" evidence="6">
    <location>
        <begin position="418"/>
        <end position="439"/>
    </location>
</feature>
<evidence type="ECO:0000256" key="3">
    <source>
        <dbReference type="ARBA" id="ARBA00022960"/>
    </source>
</evidence>
<feature type="transmembrane region" description="Helical" evidence="6">
    <location>
        <begin position="343"/>
        <end position="365"/>
    </location>
</feature>
<feature type="transmembrane region" description="Helical" evidence="6">
    <location>
        <begin position="202"/>
        <end position="220"/>
    </location>
</feature>
<dbReference type="InterPro" id="IPR001182">
    <property type="entry name" value="FtsW/RodA"/>
</dbReference>
<keyword evidence="8" id="KW-1185">Reference proteome</keyword>
<dbReference type="GO" id="GO:0032153">
    <property type="term" value="C:cell division site"/>
    <property type="evidence" value="ECO:0007669"/>
    <property type="project" value="TreeGrafter"/>
</dbReference>
<evidence type="ECO:0000256" key="1">
    <source>
        <dbReference type="ARBA" id="ARBA00004141"/>
    </source>
</evidence>
<keyword evidence="3" id="KW-0133">Cell shape</keyword>
<reference evidence="7 8" key="1">
    <citation type="journal article" date="2018" name="J. Microbiol.">
        <title>Baekduia soli gen. nov., sp. nov., a novel bacterium isolated from the soil of Baekdu Mountain and proposal of a novel family name, Baekduiaceae fam. nov.</title>
        <authorList>
            <person name="An D.S."/>
            <person name="Siddiqi M.Z."/>
            <person name="Kim K.H."/>
            <person name="Yu H.S."/>
            <person name="Im W.T."/>
        </authorList>
    </citation>
    <scope>NUCLEOTIDE SEQUENCE [LARGE SCALE GENOMIC DNA]</scope>
    <source>
        <strain evidence="7 8">BR7-21</strain>
    </source>
</reference>
<dbReference type="AlphaFoldDB" id="A0A5B8U1J1"/>
<evidence type="ECO:0000256" key="2">
    <source>
        <dbReference type="ARBA" id="ARBA00022692"/>
    </source>
</evidence>
<feature type="transmembrane region" description="Helical" evidence="6">
    <location>
        <begin position="158"/>
        <end position="181"/>
    </location>
</feature>
<keyword evidence="5 6" id="KW-0472">Membrane</keyword>
<keyword evidence="4 6" id="KW-1133">Transmembrane helix</keyword>
<dbReference type="KEGG" id="bsol:FSW04_03900"/>
<gene>
    <name evidence="7" type="ORF">FSW04_03900</name>
</gene>
<feature type="transmembrane region" description="Helical" evidence="6">
    <location>
        <begin position="385"/>
        <end position="406"/>
    </location>
</feature>
<keyword evidence="2 6" id="KW-0812">Transmembrane</keyword>
<dbReference type="EMBL" id="CP042430">
    <property type="protein sequence ID" value="QEC46810.1"/>
    <property type="molecule type" value="Genomic_DNA"/>
</dbReference>
<feature type="transmembrane region" description="Helical" evidence="6">
    <location>
        <begin position="226"/>
        <end position="243"/>
    </location>
</feature>
<dbReference type="PANTHER" id="PTHR30474:SF3">
    <property type="entry name" value="PEPTIDOGLYCAN GLYCOSYLTRANSFERASE RODA"/>
    <property type="match status" value="1"/>
</dbReference>
<feature type="transmembrane region" description="Helical" evidence="6">
    <location>
        <begin position="128"/>
        <end position="146"/>
    </location>
</feature>
<evidence type="ECO:0000256" key="4">
    <source>
        <dbReference type="ARBA" id="ARBA00022989"/>
    </source>
</evidence>
<protein>
    <submittedName>
        <fullName evidence="7">FtsW/RodA/SpoVE family cell cycle protein</fullName>
    </submittedName>
</protein>
<feature type="transmembrane region" description="Helical" evidence="6">
    <location>
        <begin position="250"/>
        <end position="272"/>
    </location>
</feature>
<feature type="transmembrane region" description="Helical" evidence="6">
    <location>
        <begin position="47"/>
        <end position="67"/>
    </location>
</feature>
<dbReference type="OrthoDB" id="9812661at2"/>
<name>A0A5B8U1J1_9ACTN</name>
<dbReference type="GO" id="GO:0015648">
    <property type="term" value="F:lipid-linked peptidoglycan transporter activity"/>
    <property type="evidence" value="ECO:0007669"/>
    <property type="project" value="TreeGrafter"/>
</dbReference>
<dbReference type="Pfam" id="PF01098">
    <property type="entry name" value="FTSW_RODA_SPOVE"/>
    <property type="match status" value="1"/>
</dbReference>
<dbReference type="GO" id="GO:0005886">
    <property type="term" value="C:plasma membrane"/>
    <property type="evidence" value="ECO:0007669"/>
    <property type="project" value="TreeGrafter"/>
</dbReference>
<dbReference type="RefSeq" id="WP_146916457.1">
    <property type="nucleotide sequence ID" value="NZ_CP042430.1"/>
</dbReference>
<dbReference type="Proteomes" id="UP000321805">
    <property type="component" value="Chromosome"/>
</dbReference>
<evidence type="ECO:0000313" key="7">
    <source>
        <dbReference type="EMBL" id="QEC46810.1"/>
    </source>
</evidence>
<evidence type="ECO:0000256" key="5">
    <source>
        <dbReference type="ARBA" id="ARBA00023136"/>
    </source>
</evidence>
<dbReference type="GO" id="GO:0008360">
    <property type="term" value="P:regulation of cell shape"/>
    <property type="evidence" value="ECO:0007669"/>
    <property type="project" value="UniProtKB-KW"/>
</dbReference>
<sequence length="452" mass="48406">MSARNRELFALIPAALLVSAGFAAVFLSRDDLLGGLSGTNRVSNVSLTYGAIFLGLCVAAHLVLRVTLRHADPYLFPLCALLASFGLVEIYRIDDGLARLQAQWFVIGLILFAGTIILLRDYRRLERYRYLIAIGGIALLLLPRAFPPVNGAYLSIRIGSLSVQPAEFAKIAMVIFLASYLRDTRQLLVTAGRRVVGVTIPPLKHFGPLLVIWGTSMLLLFYIRDIGSSVMFFGAFLAMIYVATDRLSFVVVGVGIFALGGYLVAGHIGHIADRVDAWRHPFDPKLLQRASGGSYQLAQGLWAQADGGVLGQGFGQAVLRISGNPECVSTVDCSLLPAPHTDFIYAVIVNELGLAGAAGLLGVYLLVVQRGFKIAMLARDSFSKLLATGLTSVFAIQVFVIVGGVTKLIPLTGVTLPFVSYGGSSVLANFVLLALLLLVSDRARRPDTGAGA</sequence>
<comment type="subcellular location">
    <subcellularLocation>
        <location evidence="1">Membrane</location>
        <topology evidence="1">Multi-pass membrane protein</topology>
    </subcellularLocation>
</comment>